<reference evidence="2" key="1">
    <citation type="submission" date="2017-01" db="EMBL/GenBank/DDBJ databases">
        <authorList>
            <person name="Wang Y."/>
            <person name="White M."/>
            <person name="Kvist S."/>
            <person name="Moncalvo J.-M."/>
        </authorList>
    </citation>
    <scope>NUCLEOTIDE SEQUENCE [LARGE SCALE GENOMIC DNA]</scope>
    <source>
        <strain evidence="2">ID-206-W2</strain>
    </source>
</reference>
<accession>A0A1R1YMH9</accession>
<dbReference type="AlphaFoldDB" id="A0A1R1YMH9"/>
<evidence type="ECO:0000313" key="1">
    <source>
        <dbReference type="EMBL" id="OMJ28060.1"/>
    </source>
</evidence>
<organism evidence="1 2">
    <name type="scientific">Smittium culicis</name>
    <dbReference type="NCBI Taxonomy" id="133412"/>
    <lineage>
        <taxon>Eukaryota</taxon>
        <taxon>Fungi</taxon>
        <taxon>Fungi incertae sedis</taxon>
        <taxon>Zoopagomycota</taxon>
        <taxon>Kickxellomycotina</taxon>
        <taxon>Harpellomycetes</taxon>
        <taxon>Harpellales</taxon>
        <taxon>Legeriomycetaceae</taxon>
        <taxon>Smittium</taxon>
    </lineage>
</organism>
<comment type="caution">
    <text evidence="1">The sequence shown here is derived from an EMBL/GenBank/DDBJ whole genome shotgun (WGS) entry which is preliminary data.</text>
</comment>
<dbReference type="EMBL" id="LSSM01000728">
    <property type="protein sequence ID" value="OMJ28060.1"/>
    <property type="molecule type" value="Genomic_DNA"/>
</dbReference>
<evidence type="ECO:0000313" key="2">
    <source>
        <dbReference type="Proteomes" id="UP000187429"/>
    </source>
</evidence>
<dbReference type="Proteomes" id="UP000187429">
    <property type="component" value="Unassembled WGS sequence"/>
</dbReference>
<sequence>MWHRVRNKTIGRLIPALISIDTNILFSNSNEAQLGPIGKLLGGESKKSLSHLRAGTADQIYELETAKFLNGLSVARSLIL</sequence>
<proteinExistence type="predicted"/>
<keyword evidence="2" id="KW-1185">Reference proteome</keyword>
<protein>
    <submittedName>
        <fullName evidence="1">Uncharacterized protein</fullName>
    </submittedName>
</protein>
<name>A0A1R1YMH9_9FUNG</name>
<gene>
    <name evidence="1" type="ORF">AYI69_g2477</name>
</gene>